<proteinExistence type="predicted"/>
<dbReference type="EMBL" id="CAEZXL010000029">
    <property type="protein sequence ID" value="CAB4681468.1"/>
    <property type="molecule type" value="Genomic_DNA"/>
</dbReference>
<gene>
    <name evidence="1" type="ORF">UFOPK2373_00283</name>
</gene>
<dbReference type="AlphaFoldDB" id="A0A6J6N8K9"/>
<protein>
    <submittedName>
        <fullName evidence="1">Unannotated protein</fullName>
    </submittedName>
</protein>
<organism evidence="1">
    <name type="scientific">freshwater metagenome</name>
    <dbReference type="NCBI Taxonomy" id="449393"/>
    <lineage>
        <taxon>unclassified sequences</taxon>
        <taxon>metagenomes</taxon>
        <taxon>ecological metagenomes</taxon>
    </lineage>
</organism>
<evidence type="ECO:0000313" key="1">
    <source>
        <dbReference type="EMBL" id="CAB4681468.1"/>
    </source>
</evidence>
<accession>A0A6J6N8K9</accession>
<reference evidence="1" key="1">
    <citation type="submission" date="2020-05" db="EMBL/GenBank/DDBJ databases">
        <authorList>
            <person name="Chiriac C."/>
            <person name="Salcher M."/>
            <person name="Ghai R."/>
            <person name="Kavagutti S V."/>
        </authorList>
    </citation>
    <scope>NUCLEOTIDE SEQUENCE</scope>
</reference>
<sequence>MLLLTTLLVSGLWYQAPSCPPAFSFTNTTVGALSDSAELSLCVRNAVLVKGSNGSVSLAIGAPTATAPRCLVYPNGLSPDLMASLLQSGHVGCWSLYPPSQPIAIVNIGKPSQTKLSAALKSFRPTTPSIFVKPSSGILVGTGVQLSSSANLQLIKTKLLGLAAQIRFKPLNYKWQITDNGSSASATISEPRYLADTAGKVQVNLAISYSVEYIFSGLNTWTRVRPNIISNATPVAFQVGQEVVPPKTQIPRLVARPCVPKVISWGC</sequence>
<name>A0A6J6N8K9_9ZZZZ</name>